<accession>M2MYS3</accession>
<dbReference type="AlphaFoldDB" id="M2MYS3"/>
<dbReference type="Proteomes" id="UP000011761">
    <property type="component" value="Unassembled WGS sequence"/>
</dbReference>
<organism evidence="2 3">
    <name type="scientific">Baudoinia panamericana (strain UAMH 10762)</name>
    <name type="common">Angels' share fungus</name>
    <name type="synonym">Baudoinia compniacensis (strain UAMH 10762)</name>
    <dbReference type="NCBI Taxonomy" id="717646"/>
    <lineage>
        <taxon>Eukaryota</taxon>
        <taxon>Fungi</taxon>
        <taxon>Dikarya</taxon>
        <taxon>Ascomycota</taxon>
        <taxon>Pezizomycotina</taxon>
        <taxon>Dothideomycetes</taxon>
        <taxon>Dothideomycetidae</taxon>
        <taxon>Mycosphaerellales</taxon>
        <taxon>Teratosphaeriaceae</taxon>
        <taxon>Baudoinia</taxon>
    </lineage>
</organism>
<name>M2MYS3_BAUPA</name>
<evidence type="ECO:0000313" key="3">
    <source>
        <dbReference type="Proteomes" id="UP000011761"/>
    </source>
</evidence>
<protein>
    <submittedName>
        <fullName evidence="2">Uncharacterized protein</fullName>
    </submittedName>
</protein>
<dbReference type="EMBL" id="KB445555">
    <property type="protein sequence ID" value="EMC96763.1"/>
    <property type="molecule type" value="Genomic_DNA"/>
</dbReference>
<dbReference type="KEGG" id="bcom:BAUCODRAFT_34155"/>
<dbReference type="RefSeq" id="XP_007676168.1">
    <property type="nucleotide sequence ID" value="XM_007677978.1"/>
</dbReference>
<evidence type="ECO:0000313" key="2">
    <source>
        <dbReference type="EMBL" id="EMC96763.1"/>
    </source>
</evidence>
<keyword evidence="3" id="KW-1185">Reference proteome</keyword>
<gene>
    <name evidence="2" type="ORF">BAUCODRAFT_34155</name>
</gene>
<evidence type="ECO:0000256" key="1">
    <source>
        <dbReference type="SAM" id="MobiDB-lite"/>
    </source>
</evidence>
<dbReference type="HOGENOM" id="CLU_3031990_0_0_1"/>
<dbReference type="GeneID" id="19112343"/>
<feature type="region of interest" description="Disordered" evidence="1">
    <location>
        <begin position="1"/>
        <end position="34"/>
    </location>
</feature>
<reference evidence="2 3" key="1">
    <citation type="journal article" date="2012" name="PLoS Pathog.">
        <title>Diverse lifestyles and strategies of plant pathogenesis encoded in the genomes of eighteen Dothideomycetes fungi.</title>
        <authorList>
            <person name="Ohm R.A."/>
            <person name="Feau N."/>
            <person name="Henrissat B."/>
            <person name="Schoch C.L."/>
            <person name="Horwitz B.A."/>
            <person name="Barry K.W."/>
            <person name="Condon B.J."/>
            <person name="Copeland A.C."/>
            <person name="Dhillon B."/>
            <person name="Glaser F."/>
            <person name="Hesse C.N."/>
            <person name="Kosti I."/>
            <person name="LaButti K."/>
            <person name="Lindquist E.A."/>
            <person name="Lucas S."/>
            <person name="Salamov A.A."/>
            <person name="Bradshaw R.E."/>
            <person name="Ciuffetti L."/>
            <person name="Hamelin R.C."/>
            <person name="Kema G.H.J."/>
            <person name="Lawrence C."/>
            <person name="Scott J.A."/>
            <person name="Spatafora J.W."/>
            <person name="Turgeon B.G."/>
            <person name="de Wit P.J.G.M."/>
            <person name="Zhong S."/>
            <person name="Goodwin S.B."/>
            <person name="Grigoriev I.V."/>
        </authorList>
    </citation>
    <scope>NUCLEOTIDE SEQUENCE [LARGE SCALE GENOMIC DNA]</scope>
    <source>
        <strain evidence="2 3">UAMH 10762</strain>
    </source>
</reference>
<proteinExistence type="predicted"/>
<sequence length="55" mass="6221">MVTSSLLTAAGNVGAKRAKNRRLTETNLPYRHPRTPRPYVRCYNMLNLQMPGFGT</sequence>